<name>A0A7X0BR31_9PSED</name>
<dbReference type="Pfam" id="PF07963">
    <property type="entry name" value="N_methyl"/>
    <property type="match status" value="1"/>
</dbReference>
<evidence type="ECO:0000313" key="2">
    <source>
        <dbReference type="EMBL" id="MBB6341230.1"/>
    </source>
</evidence>
<proteinExistence type="predicted"/>
<keyword evidence="1" id="KW-0812">Transmembrane</keyword>
<dbReference type="InterPro" id="IPR013362">
    <property type="entry name" value="Pilus_4_PilV"/>
</dbReference>
<sequence>MFAISLKNGGFTLIEVLVTLLILAIGLLGLAGLHTTMLRTELEALQRTQATLLLEDMANRLRSNPAQARANAYLGEFGVGTNLADCGSPVNADKCAWDRALDGAAVENSDGDNIGAMIGARGCVEHLSGGANTQVLLRVTVAWQGLSPTVAPELSCGEGDYGDDDSQRRAVSVVVALAYLGV</sequence>
<accession>A0A7X0BR31</accession>
<dbReference type="NCBIfam" id="TIGR02532">
    <property type="entry name" value="IV_pilin_GFxxxE"/>
    <property type="match status" value="1"/>
</dbReference>
<keyword evidence="1" id="KW-1133">Transmembrane helix</keyword>
<dbReference type="InterPro" id="IPR012902">
    <property type="entry name" value="N_methyl_site"/>
</dbReference>
<feature type="transmembrane region" description="Helical" evidence="1">
    <location>
        <begin position="12"/>
        <end position="33"/>
    </location>
</feature>
<reference evidence="2 3" key="1">
    <citation type="submission" date="2020-08" db="EMBL/GenBank/DDBJ databases">
        <title>Functional genomics of gut bacteria from endangered species of beetles.</title>
        <authorList>
            <person name="Carlos-Shanley C."/>
        </authorList>
    </citation>
    <scope>NUCLEOTIDE SEQUENCE [LARGE SCALE GENOMIC DNA]</scope>
    <source>
        <strain evidence="2 3">S00202</strain>
    </source>
</reference>
<dbReference type="NCBIfam" id="TIGR02523">
    <property type="entry name" value="type_IV_pilV"/>
    <property type="match status" value="1"/>
</dbReference>
<evidence type="ECO:0000256" key="1">
    <source>
        <dbReference type="SAM" id="Phobius"/>
    </source>
</evidence>
<keyword evidence="3" id="KW-1185">Reference proteome</keyword>
<gene>
    <name evidence="2" type="ORF">HNP49_001387</name>
</gene>
<dbReference type="RefSeq" id="WP_184681821.1">
    <property type="nucleotide sequence ID" value="NZ_JACHLL010000002.1"/>
</dbReference>
<dbReference type="Proteomes" id="UP000557193">
    <property type="component" value="Unassembled WGS sequence"/>
</dbReference>
<organism evidence="2 3">
    <name type="scientific">Pseudomonas fluvialis</name>
    <dbReference type="NCBI Taxonomy" id="1793966"/>
    <lineage>
        <taxon>Bacteria</taxon>
        <taxon>Pseudomonadati</taxon>
        <taxon>Pseudomonadota</taxon>
        <taxon>Gammaproteobacteria</taxon>
        <taxon>Pseudomonadales</taxon>
        <taxon>Pseudomonadaceae</taxon>
        <taxon>Pseudomonas</taxon>
    </lineage>
</organism>
<keyword evidence="1" id="KW-0472">Membrane</keyword>
<comment type="caution">
    <text evidence="2">The sequence shown here is derived from an EMBL/GenBank/DDBJ whole genome shotgun (WGS) entry which is preliminary data.</text>
</comment>
<protein>
    <submittedName>
        <fullName evidence="2">Type IV pilus assembly protein PilV</fullName>
    </submittedName>
</protein>
<dbReference type="AlphaFoldDB" id="A0A7X0BR31"/>
<dbReference type="EMBL" id="JACHLL010000002">
    <property type="protein sequence ID" value="MBB6341230.1"/>
    <property type="molecule type" value="Genomic_DNA"/>
</dbReference>
<evidence type="ECO:0000313" key="3">
    <source>
        <dbReference type="Proteomes" id="UP000557193"/>
    </source>
</evidence>